<dbReference type="OrthoDB" id="307208at2"/>
<dbReference type="RefSeq" id="WP_024266970.1">
    <property type="nucleotide sequence ID" value="NC_023035.1"/>
</dbReference>
<accession>V5WE20</accession>
<dbReference type="Gene3D" id="3.40.50.360">
    <property type="match status" value="1"/>
</dbReference>
<name>V5WE20_9SPIO</name>
<dbReference type="Pfam" id="PF12641">
    <property type="entry name" value="Flavodoxin_3"/>
    <property type="match status" value="1"/>
</dbReference>
<dbReference type="STRING" id="1307761.L21SP2_0609"/>
<dbReference type="PANTHER" id="PTHR38030:SF2">
    <property type="entry name" value="PROTOPORPHYRINOGEN IX DEHYDROGENASE [QUINONE]"/>
    <property type="match status" value="1"/>
</dbReference>
<sequence length="177" mass="19825">MHKGLIIYSSKTGNTKTVAEAIHRGLTPHADIASASDEFDTEGYAWILWGFWVDKGSANAEAVEVLESIRGKKIGVFGTLGAYPDSNHADDVRTRIRELVERNNKFLGEFLCMGKIDPRLTEMFKNFPADHPHAMTEERMARHQEAARHPNEDDCANALTSVREILAPILNNGRQHE</sequence>
<evidence type="ECO:0000259" key="2">
    <source>
        <dbReference type="Pfam" id="PF12641"/>
    </source>
</evidence>
<dbReference type="InterPro" id="IPR029039">
    <property type="entry name" value="Flavoprotein-like_sf"/>
</dbReference>
<dbReference type="eggNOG" id="COG0716">
    <property type="taxonomic scope" value="Bacteria"/>
</dbReference>
<dbReference type="AlphaFoldDB" id="V5WE20"/>
<dbReference type="PATRIC" id="fig|1307761.3.peg.609"/>
<organism evidence="3 4">
    <name type="scientific">Salinispira pacifica</name>
    <dbReference type="NCBI Taxonomy" id="1307761"/>
    <lineage>
        <taxon>Bacteria</taxon>
        <taxon>Pseudomonadati</taxon>
        <taxon>Spirochaetota</taxon>
        <taxon>Spirochaetia</taxon>
        <taxon>Spirochaetales</taxon>
        <taxon>Spirochaetaceae</taxon>
        <taxon>Salinispira</taxon>
    </lineage>
</organism>
<dbReference type="InterPro" id="IPR001226">
    <property type="entry name" value="Flavodoxin_CS"/>
</dbReference>
<gene>
    <name evidence="3" type="ORF">L21SP2_0609</name>
</gene>
<dbReference type="GO" id="GO:0010181">
    <property type="term" value="F:FMN binding"/>
    <property type="evidence" value="ECO:0007669"/>
    <property type="project" value="InterPro"/>
</dbReference>
<feature type="domain" description="Flavodoxin-like" evidence="2">
    <location>
        <begin position="5"/>
        <end position="159"/>
    </location>
</feature>
<dbReference type="InterPro" id="IPR008254">
    <property type="entry name" value="Flavodoxin/NO_synth"/>
</dbReference>
<dbReference type="KEGG" id="slr:L21SP2_0609"/>
<evidence type="ECO:0000313" key="4">
    <source>
        <dbReference type="Proteomes" id="UP000018680"/>
    </source>
</evidence>
<dbReference type="EMBL" id="CP006939">
    <property type="protein sequence ID" value="AHC14038.1"/>
    <property type="molecule type" value="Genomic_DNA"/>
</dbReference>
<dbReference type="GO" id="GO:0006783">
    <property type="term" value="P:heme biosynthetic process"/>
    <property type="evidence" value="ECO:0007669"/>
    <property type="project" value="TreeGrafter"/>
</dbReference>
<proteinExistence type="predicted"/>
<keyword evidence="4" id="KW-1185">Reference proteome</keyword>
<dbReference type="GO" id="GO:0070819">
    <property type="term" value="F:menaquinone-dependent protoporphyrinogen oxidase activity"/>
    <property type="evidence" value="ECO:0007669"/>
    <property type="project" value="TreeGrafter"/>
</dbReference>
<dbReference type="GO" id="GO:0009055">
    <property type="term" value="F:electron transfer activity"/>
    <property type="evidence" value="ECO:0007669"/>
    <property type="project" value="InterPro"/>
</dbReference>
<comment type="cofactor">
    <cofactor evidence="1">
        <name>FMN</name>
        <dbReference type="ChEBI" id="CHEBI:58210"/>
    </cofactor>
</comment>
<dbReference type="SUPFAM" id="SSF52218">
    <property type="entry name" value="Flavoproteins"/>
    <property type="match status" value="1"/>
</dbReference>
<evidence type="ECO:0000313" key="3">
    <source>
        <dbReference type="EMBL" id="AHC14038.1"/>
    </source>
</evidence>
<dbReference type="PANTHER" id="PTHR38030">
    <property type="entry name" value="PROTOPORPHYRINOGEN IX DEHYDROGENASE [MENAQUINONE]"/>
    <property type="match status" value="1"/>
</dbReference>
<reference evidence="3 4" key="1">
    <citation type="journal article" date="2015" name="Stand. Genomic Sci.">
        <title>Complete genome sequence and description of Salinispira pacifica gen. nov., sp. nov., a novel spirochaete isolated form a hypersaline microbial mat.</title>
        <authorList>
            <person name="Ben Hania W."/>
            <person name="Joseph M."/>
            <person name="Schumann P."/>
            <person name="Bunk B."/>
            <person name="Fiebig A."/>
            <person name="Sproer C."/>
            <person name="Klenk H.P."/>
            <person name="Fardeau M.L."/>
            <person name="Spring S."/>
        </authorList>
    </citation>
    <scope>NUCLEOTIDE SEQUENCE [LARGE SCALE GENOMIC DNA]</scope>
    <source>
        <strain evidence="3 4">L21-RPul-D2</strain>
    </source>
</reference>
<protein>
    <submittedName>
        <fullName evidence="3">Flavodoxin</fullName>
    </submittedName>
</protein>
<evidence type="ECO:0000256" key="1">
    <source>
        <dbReference type="ARBA" id="ARBA00001917"/>
    </source>
</evidence>
<dbReference type="PROSITE" id="PS00201">
    <property type="entry name" value="FLAVODOXIN"/>
    <property type="match status" value="1"/>
</dbReference>
<dbReference type="InterPro" id="IPR052200">
    <property type="entry name" value="Protoporphyrinogen_IX_DH"/>
</dbReference>
<dbReference type="HOGENOM" id="CLU_098259_1_0_12"/>
<dbReference type="Proteomes" id="UP000018680">
    <property type="component" value="Chromosome"/>
</dbReference>